<dbReference type="RefSeq" id="WP_157993963.1">
    <property type="nucleotide sequence ID" value="NZ_AP019400.1"/>
</dbReference>
<dbReference type="KEGG" id="cohn:KCTCHS21_12210"/>
<evidence type="ECO:0000313" key="2">
    <source>
        <dbReference type="Proteomes" id="UP000289856"/>
    </source>
</evidence>
<protein>
    <submittedName>
        <fullName evidence="1">Uncharacterized protein</fullName>
    </submittedName>
</protein>
<reference evidence="1 2" key="1">
    <citation type="submission" date="2019-01" db="EMBL/GenBank/DDBJ databases">
        <title>Complete genome sequence of Cohnella hallensis HS21 isolated from Korean fir (Abies koreana) rhizospheric soil.</title>
        <authorList>
            <person name="Jiang L."/>
            <person name="Kang S.W."/>
            <person name="Kim S."/>
            <person name="Jung J."/>
            <person name="Kim C.Y."/>
            <person name="Kim D.H."/>
            <person name="Kim S.W."/>
            <person name="Lee J."/>
        </authorList>
    </citation>
    <scope>NUCLEOTIDE SEQUENCE [LARGE SCALE GENOMIC DNA]</scope>
    <source>
        <strain evidence="1 2">HS21</strain>
    </source>
</reference>
<gene>
    <name evidence="1" type="ORF">KCTCHS21_12210</name>
</gene>
<organism evidence="1 2">
    <name type="scientific">Cohnella abietis</name>
    <dbReference type="NCBI Taxonomy" id="2507935"/>
    <lineage>
        <taxon>Bacteria</taxon>
        <taxon>Bacillati</taxon>
        <taxon>Bacillota</taxon>
        <taxon>Bacilli</taxon>
        <taxon>Bacillales</taxon>
        <taxon>Paenibacillaceae</taxon>
        <taxon>Cohnella</taxon>
    </lineage>
</organism>
<dbReference type="Proteomes" id="UP000289856">
    <property type="component" value="Chromosome"/>
</dbReference>
<sequence length="55" mass="6208">MYEIIEQRGRGEARLEVDVRNNRATGQKEARLKVDVRNNRATGSGIGTFEGRCTK</sequence>
<accession>A0A3T1D131</accession>
<proteinExistence type="predicted"/>
<dbReference type="AlphaFoldDB" id="A0A3T1D131"/>
<dbReference type="EMBL" id="AP019400">
    <property type="protein sequence ID" value="BBI31822.1"/>
    <property type="molecule type" value="Genomic_DNA"/>
</dbReference>
<name>A0A3T1D131_9BACL</name>
<evidence type="ECO:0000313" key="1">
    <source>
        <dbReference type="EMBL" id="BBI31822.1"/>
    </source>
</evidence>
<keyword evidence="2" id="KW-1185">Reference proteome</keyword>